<evidence type="ECO:0000256" key="3">
    <source>
        <dbReference type="ARBA" id="ARBA00022723"/>
    </source>
</evidence>
<keyword evidence="10" id="KW-0539">Nucleus</keyword>
<feature type="domain" description="THAP-type" evidence="13">
    <location>
        <begin position="1"/>
        <end position="84"/>
    </location>
</feature>
<keyword evidence="5" id="KW-0862">Zinc</keyword>
<dbReference type="Pfam" id="PF05485">
    <property type="entry name" value="THAP"/>
    <property type="match status" value="1"/>
</dbReference>
<keyword evidence="11" id="KW-0131">Cell cycle</keyword>
<reference evidence="15" key="1">
    <citation type="submission" date="2010-06" db="EMBL/GenBank/DDBJ databases">
        <authorList>
            <person name="Jiang H."/>
            <person name="Abraham K."/>
            <person name="Ali S."/>
            <person name="Alsbrooks S.L."/>
            <person name="Anim B.N."/>
            <person name="Anosike U.S."/>
            <person name="Attaway T."/>
            <person name="Bandaranaike D.P."/>
            <person name="Battles P.K."/>
            <person name="Bell S.N."/>
            <person name="Bell A.V."/>
            <person name="Beltran B."/>
            <person name="Bickham C."/>
            <person name="Bustamante Y."/>
            <person name="Caleb T."/>
            <person name="Canada A."/>
            <person name="Cardenas V."/>
            <person name="Carter K."/>
            <person name="Chacko J."/>
            <person name="Chandrabose M.N."/>
            <person name="Chavez D."/>
            <person name="Chavez A."/>
            <person name="Chen L."/>
            <person name="Chu H.-S."/>
            <person name="Claassen K.J."/>
            <person name="Cockrell R."/>
            <person name="Collins M."/>
            <person name="Cooper J.A."/>
            <person name="Cree A."/>
            <person name="Curry S.M."/>
            <person name="Da Y."/>
            <person name="Dao M.D."/>
            <person name="Das B."/>
            <person name="Davila M.-L."/>
            <person name="Davy-Carroll L."/>
            <person name="Denson S."/>
            <person name="Dinh H."/>
            <person name="Ebong V.E."/>
            <person name="Edwards J.R."/>
            <person name="Egan A."/>
            <person name="El-Daye J."/>
            <person name="Escobedo L."/>
            <person name="Fernandez S."/>
            <person name="Fernando P.R."/>
            <person name="Flagg N."/>
            <person name="Forbes L.D."/>
            <person name="Fowler R.G."/>
            <person name="Fu Q."/>
            <person name="Gabisi R.A."/>
            <person name="Ganer J."/>
            <person name="Garbino Pronczuk A."/>
            <person name="Garcia R.M."/>
            <person name="Garner T."/>
            <person name="Garrett T.E."/>
            <person name="Gonzalez D.A."/>
            <person name="Hamid H."/>
            <person name="Hawkins E.S."/>
            <person name="Hirani K."/>
            <person name="Hogues M.E."/>
            <person name="Hollins B."/>
            <person name="Hsiao C.-H."/>
            <person name="Jabil R."/>
            <person name="James M.L."/>
            <person name="Jhangiani S.N."/>
            <person name="Johnson B."/>
            <person name="Johnson Q."/>
            <person name="Joshi V."/>
            <person name="Kalu J.B."/>
            <person name="Kam C."/>
            <person name="Kashfia A."/>
            <person name="Keebler J."/>
            <person name="Kisamo H."/>
            <person name="Kovar C.L."/>
            <person name="Lago L.A."/>
            <person name="Lai C.-Y."/>
            <person name="Laidlaw J."/>
            <person name="Lara F."/>
            <person name="Le T.-K."/>
            <person name="Lee S.L."/>
            <person name="Legall F.H."/>
            <person name="Lemon S.J."/>
            <person name="Lewis L.R."/>
            <person name="Li B."/>
            <person name="Liu Y."/>
            <person name="Liu Y.-S."/>
            <person name="Lopez J."/>
            <person name="Lozado R.J."/>
            <person name="Lu J."/>
            <person name="Madu R.C."/>
            <person name="Maheshwari M."/>
            <person name="Maheshwari R."/>
            <person name="Malloy K."/>
            <person name="Martinez E."/>
            <person name="Mathew T."/>
            <person name="Mercado I.C."/>
            <person name="Mercado C."/>
            <person name="Meyer B."/>
            <person name="Montgomery K."/>
            <person name="Morgan M.B."/>
            <person name="Munidasa M."/>
            <person name="Nazareth L.V."/>
            <person name="Nelson J."/>
            <person name="Ng B.M."/>
            <person name="Nguyen N.B."/>
            <person name="Nguyen P.Q."/>
            <person name="Nguyen T."/>
            <person name="Obregon M."/>
            <person name="Okwuonu G.O."/>
            <person name="Onwere C.G."/>
            <person name="Orozco G."/>
            <person name="Parra A."/>
            <person name="Patel S."/>
            <person name="Patil S."/>
            <person name="Perez A."/>
            <person name="Perez Y."/>
            <person name="Pham C."/>
            <person name="Primus E.L."/>
            <person name="Pu L.-L."/>
            <person name="Puazo M."/>
            <person name="Qin X."/>
            <person name="Quiroz J.B."/>
            <person name="Reese J."/>
            <person name="Richards S."/>
            <person name="Rives C.M."/>
            <person name="Robberts R."/>
            <person name="Ruiz S.J."/>
            <person name="Ruiz M.J."/>
            <person name="Santibanez J."/>
            <person name="Schneider B.W."/>
            <person name="Sisson I."/>
            <person name="Smith M."/>
            <person name="Sodergren E."/>
            <person name="Song X.-Z."/>
            <person name="Song B.B."/>
            <person name="Summersgill H."/>
            <person name="Thelus R."/>
            <person name="Thornton R.D."/>
            <person name="Trejos Z.Y."/>
            <person name="Usmani K."/>
            <person name="Vattathil S."/>
            <person name="Villasana D."/>
            <person name="Walker D.L."/>
            <person name="Wang S."/>
            <person name="Wang K."/>
            <person name="White C.S."/>
            <person name="Williams A.C."/>
            <person name="Williamson J."/>
            <person name="Wilson K."/>
            <person name="Woghiren I.O."/>
            <person name="Woodworth J.R."/>
            <person name="Worley K.C."/>
            <person name="Wright R.A."/>
            <person name="Wu W."/>
            <person name="Young L."/>
            <person name="Zhang L."/>
            <person name="Zhang J."/>
            <person name="Zhu Y."/>
            <person name="Muzny D.M."/>
            <person name="Weinstock G."/>
            <person name="Gibbs R.A."/>
        </authorList>
    </citation>
    <scope>NUCLEOTIDE SEQUENCE [LARGE SCALE GENOMIC DNA]</scope>
    <source>
        <strain evidence="15">LSR1</strain>
    </source>
</reference>
<keyword evidence="8 12" id="KW-0238">DNA-binding</keyword>
<keyword evidence="9" id="KW-0804">Transcription</keyword>
<evidence type="ECO:0000256" key="10">
    <source>
        <dbReference type="ARBA" id="ARBA00023242"/>
    </source>
</evidence>
<dbReference type="InterPro" id="IPR006612">
    <property type="entry name" value="THAP_Znf"/>
</dbReference>
<name>A0A8R2H6P7_ACYPI</name>
<sequence length="108" mass="12176">MVASCSAHGCVNRQIKGIKNHFFTFPLRNPERNAKWIKAVGRKGFIPTKNARFCSNHFLKSDFKTPVGGTYKLLLCDDAVPSIFNMTVIQTPTTIYITQKCVNQLQVN</sequence>
<keyword evidence="7" id="KW-0175">Coiled coil</keyword>
<evidence type="ECO:0000256" key="12">
    <source>
        <dbReference type="PROSITE-ProRule" id="PRU00309"/>
    </source>
</evidence>
<reference evidence="14" key="2">
    <citation type="submission" date="2022-06" db="UniProtKB">
        <authorList>
            <consortium name="EnsemblMetazoa"/>
        </authorList>
    </citation>
    <scope>IDENTIFICATION</scope>
</reference>
<dbReference type="InterPro" id="IPR038441">
    <property type="entry name" value="THAP_Znf_sf"/>
</dbReference>
<dbReference type="RefSeq" id="XP_016658154.1">
    <property type="nucleotide sequence ID" value="XM_016802665.2"/>
</dbReference>
<comment type="subcellular location">
    <subcellularLocation>
        <location evidence="1">Nucleus</location>
        <location evidence="1">Nucleoplasm</location>
    </subcellularLocation>
</comment>
<dbReference type="InterPro" id="IPR026516">
    <property type="entry name" value="THAP1/10"/>
</dbReference>
<dbReference type="PROSITE" id="PS50950">
    <property type="entry name" value="ZF_THAP"/>
    <property type="match status" value="1"/>
</dbReference>
<evidence type="ECO:0000256" key="1">
    <source>
        <dbReference type="ARBA" id="ARBA00004642"/>
    </source>
</evidence>
<dbReference type="GeneID" id="107883148"/>
<keyword evidence="15" id="KW-1185">Reference proteome</keyword>
<organism evidence="14 15">
    <name type="scientific">Acyrthosiphon pisum</name>
    <name type="common">Pea aphid</name>
    <dbReference type="NCBI Taxonomy" id="7029"/>
    <lineage>
        <taxon>Eukaryota</taxon>
        <taxon>Metazoa</taxon>
        <taxon>Ecdysozoa</taxon>
        <taxon>Arthropoda</taxon>
        <taxon>Hexapoda</taxon>
        <taxon>Insecta</taxon>
        <taxon>Pterygota</taxon>
        <taxon>Neoptera</taxon>
        <taxon>Paraneoptera</taxon>
        <taxon>Hemiptera</taxon>
        <taxon>Sternorrhyncha</taxon>
        <taxon>Aphidomorpha</taxon>
        <taxon>Aphidoidea</taxon>
        <taxon>Aphididae</taxon>
        <taxon>Macrosiphini</taxon>
        <taxon>Acyrthosiphon</taxon>
    </lineage>
</organism>
<evidence type="ECO:0000256" key="5">
    <source>
        <dbReference type="ARBA" id="ARBA00022833"/>
    </source>
</evidence>
<dbReference type="SMART" id="SM00980">
    <property type="entry name" value="THAP"/>
    <property type="match status" value="1"/>
</dbReference>
<dbReference type="GO" id="GO:0005654">
    <property type="term" value="C:nucleoplasm"/>
    <property type="evidence" value="ECO:0007669"/>
    <property type="project" value="UniProtKB-SubCell"/>
</dbReference>
<dbReference type="GO" id="GO:0008270">
    <property type="term" value="F:zinc ion binding"/>
    <property type="evidence" value="ECO:0007669"/>
    <property type="project" value="UniProtKB-KW"/>
</dbReference>
<dbReference type="AlphaFoldDB" id="A0A8R2H6P7"/>
<dbReference type="SUPFAM" id="SSF57716">
    <property type="entry name" value="Glucocorticoid receptor-like (DNA-binding domain)"/>
    <property type="match status" value="1"/>
</dbReference>
<keyword evidence="3" id="KW-0479">Metal-binding</keyword>
<dbReference type="EnsemblMetazoa" id="XM_016802665.2">
    <property type="protein sequence ID" value="XP_016658154.1"/>
    <property type="gene ID" value="LOC107883148"/>
</dbReference>
<dbReference type="OrthoDB" id="6601990at2759"/>
<dbReference type="Gene3D" id="6.20.210.20">
    <property type="entry name" value="THAP domain"/>
    <property type="match status" value="1"/>
</dbReference>
<keyword evidence="6" id="KW-0805">Transcription regulation</keyword>
<dbReference type="PANTHER" id="PTHR46600:SF1">
    <property type="entry name" value="THAP DOMAIN-CONTAINING PROTEIN 1"/>
    <property type="match status" value="1"/>
</dbReference>
<dbReference type="KEGG" id="api:107883148"/>
<proteinExistence type="inferred from homology"/>
<evidence type="ECO:0000313" key="15">
    <source>
        <dbReference type="Proteomes" id="UP000007819"/>
    </source>
</evidence>
<evidence type="ECO:0000313" key="14">
    <source>
        <dbReference type="EnsemblMetazoa" id="XP_016658154.1"/>
    </source>
</evidence>
<evidence type="ECO:0000256" key="7">
    <source>
        <dbReference type="ARBA" id="ARBA00023054"/>
    </source>
</evidence>
<evidence type="ECO:0000256" key="9">
    <source>
        <dbReference type="ARBA" id="ARBA00023163"/>
    </source>
</evidence>
<evidence type="ECO:0000256" key="8">
    <source>
        <dbReference type="ARBA" id="ARBA00023125"/>
    </source>
</evidence>
<keyword evidence="4 12" id="KW-0863">Zinc-finger</keyword>
<protein>
    <recommendedName>
        <fullName evidence="13">THAP-type domain-containing protein</fullName>
    </recommendedName>
</protein>
<evidence type="ECO:0000256" key="6">
    <source>
        <dbReference type="ARBA" id="ARBA00023015"/>
    </source>
</evidence>
<evidence type="ECO:0000259" key="13">
    <source>
        <dbReference type="PROSITE" id="PS50950"/>
    </source>
</evidence>
<evidence type="ECO:0000256" key="4">
    <source>
        <dbReference type="ARBA" id="ARBA00022771"/>
    </source>
</evidence>
<dbReference type="GO" id="GO:0043565">
    <property type="term" value="F:sequence-specific DNA binding"/>
    <property type="evidence" value="ECO:0007669"/>
    <property type="project" value="InterPro"/>
</dbReference>
<dbReference type="Proteomes" id="UP000007819">
    <property type="component" value="Unassembled WGS sequence"/>
</dbReference>
<comment type="similarity">
    <text evidence="2">Belongs to the THAP1 family.</text>
</comment>
<dbReference type="PANTHER" id="PTHR46600">
    <property type="entry name" value="THAP DOMAIN-CONTAINING"/>
    <property type="match status" value="1"/>
</dbReference>
<evidence type="ECO:0000256" key="2">
    <source>
        <dbReference type="ARBA" id="ARBA00006177"/>
    </source>
</evidence>
<dbReference type="SMART" id="SM00692">
    <property type="entry name" value="DM3"/>
    <property type="match status" value="1"/>
</dbReference>
<evidence type="ECO:0000256" key="11">
    <source>
        <dbReference type="ARBA" id="ARBA00023306"/>
    </source>
</evidence>
<accession>A0A8R2H6P7</accession>